<dbReference type="GO" id="GO:0008236">
    <property type="term" value="F:serine-type peptidase activity"/>
    <property type="evidence" value="ECO:0007669"/>
    <property type="project" value="UniProtKB-KW"/>
</dbReference>
<gene>
    <name evidence="7" type="ORF">MYMAC_006066</name>
</gene>
<dbReference type="Gene3D" id="2.40.10.10">
    <property type="entry name" value="Trypsin-like serine proteases"/>
    <property type="match status" value="2"/>
</dbReference>
<dbReference type="KEGG" id="mmas:MYMAC_006066"/>
<dbReference type="AlphaFoldDB" id="A0A250K3D8"/>
<keyword evidence="8" id="KW-1185">Reference proteome</keyword>
<dbReference type="InterPro" id="IPR043504">
    <property type="entry name" value="Peptidase_S1_PA_chymotrypsin"/>
</dbReference>
<evidence type="ECO:0000313" key="7">
    <source>
        <dbReference type="EMBL" id="ATB50410.1"/>
    </source>
</evidence>
<evidence type="ECO:0000256" key="3">
    <source>
        <dbReference type="ARBA" id="ARBA00022729"/>
    </source>
</evidence>
<evidence type="ECO:0000256" key="4">
    <source>
        <dbReference type="ARBA" id="ARBA00022801"/>
    </source>
</evidence>
<dbReference type="EC" id="3.4.21.-" evidence="6"/>
<evidence type="ECO:0000256" key="6">
    <source>
        <dbReference type="RuleBase" id="RU004296"/>
    </source>
</evidence>
<dbReference type="Pfam" id="PF13365">
    <property type="entry name" value="Trypsin_2"/>
    <property type="match status" value="1"/>
</dbReference>
<dbReference type="EMBL" id="CP022203">
    <property type="protein sequence ID" value="ATB50410.1"/>
    <property type="molecule type" value="Genomic_DNA"/>
</dbReference>
<organism evidence="7 8">
    <name type="scientific">Corallococcus macrosporus DSM 14697</name>
    <dbReference type="NCBI Taxonomy" id="1189310"/>
    <lineage>
        <taxon>Bacteria</taxon>
        <taxon>Pseudomonadati</taxon>
        <taxon>Myxococcota</taxon>
        <taxon>Myxococcia</taxon>
        <taxon>Myxococcales</taxon>
        <taxon>Cystobacterineae</taxon>
        <taxon>Myxococcaceae</taxon>
        <taxon>Corallococcus</taxon>
    </lineage>
</organism>
<dbReference type="PANTHER" id="PTHR36234:SF5">
    <property type="entry name" value="LYSYL ENDOPEPTIDASE"/>
    <property type="match status" value="1"/>
</dbReference>
<evidence type="ECO:0000256" key="1">
    <source>
        <dbReference type="ARBA" id="ARBA00008764"/>
    </source>
</evidence>
<dbReference type="InterPro" id="IPR009003">
    <property type="entry name" value="Peptidase_S1_PA"/>
</dbReference>
<reference evidence="7 8" key="1">
    <citation type="submission" date="2017-06" db="EMBL/GenBank/DDBJ databases">
        <title>Sequencing and comparative analysis of myxobacterial genomes.</title>
        <authorList>
            <person name="Rupp O."/>
            <person name="Goesmann A."/>
            <person name="Sogaard-Andersen L."/>
        </authorList>
    </citation>
    <scope>NUCLEOTIDE SEQUENCE [LARGE SCALE GENOMIC DNA]</scope>
    <source>
        <strain evidence="7 8">DSM 14697</strain>
    </source>
</reference>
<evidence type="ECO:0000313" key="8">
    <source>
        <dbReference type="Proteomes" id="UP000217343"/>
    </source>
</evidence>
<protein>
    <recommendedName>
        <fullName evidence="6">Serine protease</fullName>
        <ecNumber evidence="6">3.4.21.-</ecNumber>
    </recommendedName>
</protein>
<comment type="similarity">
    <text evidence="1 6">Belongs to the peptidase S1B family.</text>
</comment>
<dbReference type="PANTHER" id="PTHR36234">
    <property type="entry name" value="LYSYL ENDOPEPTIDASE"/>
    <property type="match status" value="1"/>
</dbReference>
<dbReference type="SUPFAM" id="SSF50494">
    <property type="entry name" value="Trypsin-like serine proteases"/>
    <property type="match status" value="1"/>
</dbReference>
<proteinExistence type="inferred from homology"/>
<dbReference type="GO" id="GO:0006508">
    <property type="term" value="P:proteolysis"/>
    <property type="evidence" value="ECO:0007669"/>
    <property type="project" value="UniProtKB-KW"/>
</dbReference>
<evidence type="ECO:0000256" key="5">
    <source>
        <dbReference type="ARBA" id="ARBA00022825"/>
    </source>
</evidence>
<dbReference type="Proteomes" id="UP000217343">
    <property type="component" value="Chromosome"/>
</dbReference>
<evidence type="ECO:0000256" key="2">
    <source>
        <dbReference type="ARBA" id="ARBA00022670"/>
    </source>
</evidence>
<dbReference type="InterPro" id="IPR008256">
    <property type="entry name" value="Peptidase_S1B"/>
</dbReference>
<name>A0A250K3D8_9BACT</name>
<keyword evidence="5 6" id="KW-0720">Serine protease</keyword>
<feature type="chain" id="PRO_5011812781" description="Serine protease" evidence="6">
    <location>
        <begin position="23"/>
        <end position="731"/>
    </location>
</feature>
<keyword evidence="2 6" id="KW-0645">Protease</keyword>
<keyword evidence="3 6" id="KW-0732">Signal</keyword>
<keyword evidence="4 6" id="KW-0378">Hydrolase</keyword>
<dbReference type="PRINTS" id="PR00839">
    <property type="entry name" value="V8PROTEASE"/>
</dbReference>
<sequence length="731" mass="79090">MRVNLSGLLLAGMLLAGGGAMAEESAVCEGRTSQPPLQRDAQGRVKVGEDVVSSFKSRQPAARPEGVRAKAELSWTDRISSPGATYIAPHFSQFALAPGDYVIVRAPDGSREYRYEGFGKGDGKAPLREGFWSGHISGDVAIVELWSVGGRAKSGYAIDRFARGFANLAALGDEDKDNKALCGTDDSRNARCYQGADPRQYKHSRAVARLLINGSGACTGWLVGNQGHVMTNEHCIANATDAANTDFEFMAEGASCSSTCNFGLACPGTVVATTSTLIAVDAPRDYALVRLPTNPTATYGYLQLRNATAVVDERIYIPQHPAAWGKYIARNSTHVSDASGFAEVFALNRPACSPGGPLDIGYYADTQGGSSGSPVIANSDHRVVALHHCANCPNRGVPITSIISHLGSLLPQCALRSAACPDPYDVWMRDTWSDTGLEPDAATAGQDMWASPYIWIRRNPDGVANPHVHQNPELGATNYVYVKLHGGPRPGASGRLKLYYANASTGLDWDSDWTQFGDLPINGFPADTHIAMVPWSGLPGEGHYCLVARWESAFDPMSFLEGTDIGTNVRQNNNIIWRNVNIVDLESGSSEIHFIVRNVHRNVRALSLAVRVPEAELGRPFPVKAGRVLVRLPEALFKGWLEAGGRAEGLEMVNQEGTFEVTSPEGGVFHGLPLAFREEHQVRVRFERSADATEEPYRLEFVQFDQDAPDRESLGGIGYDIYAFGEPKPKQ</sequence>
<accession>A0A250K3D8</accession>
<dbReference type="RefSeq" id="WP_239989105.1">
    <property type="nucleotide sequence ID" value="NZ_CP022203.1"/>
</dbReference>
<feature type="signal peptide" evidence="6">
    <location>
        <begin position="1"/>
        <end position="22"/>
    </location>
</feature>